<dbReference type="InterPro" id="IPR001245">
    <property type="entry name" value="Ser-Thr/Tyr_kinase_cat_dom"/>
</dbReference>
<keyword evidence="6" id="KW-0547">Nucleotide-binding</keyword>
<dbReference type="FunFam" id="3.30.200.20:FF:000195">
    <property type="entry name" value="G-type lectin S-receptor-like serine/threonine-protein kinase"/>
    <property type="match status" value="1"/>
</dbReference>
<evidence type="ECO:0000256" key="11">
    <source>
        <dbReference type="ARBA" id="ARBA00047678"/>
    </source>
</evidence>
<feature type="domain" description="Protein kinase" evidence="16">
    <location>
        <begin position="652"/>
        <end position="935"/>
    </location>
</feature>
<dbReference type="PROSITE" id="PS50902">
    <property type="entry name" value="FLAVODOXIN_LIKE"/>
    <property type="match status" value="1"/>
</dbReference>
<dbReference type="GO" id="GO:0003955">
    <property type="term" value="F:NAD(P)H dehydrogenase (quinone) activity"/>
    <property type="evidence" value="ECO:0007669"/>
    <property type="project" value="UniProtKB-EC"/>
</dbReference>
<evidence type="ECO:0000256" key="14">
    <source>
        <dbReference type="ARBA" id="ARBA00048983"/>
    </source>
</evidence>
<keyword evidence="7" id="KW-0418">Kinase</keyword>
<dbReference type="FunFam" id="1.10.510.10:FF:000060">
    <property type="entry name" value="G-type lectin S-receptor-like serine/threonine-protein kinase"/>
    <property type="match status" value="2"/>
</dbReference>
<dbReference type="Pfam" id="PF00069">
    <property type="entry name" value="Pkinase"/>
    <property type="match status" value="1"/>
</dbReference>
<dbReference type="Pfam" id="PF07714">
    <property type="entry name" value="PK_Tyr_Ser-Thr"/>
    <property type="match status" value="1"/>
</dbReference>
<evidence type="ECO:0000256" key="1">
    <source>
        <dbReference type="ARBA" id="ARBA00001917"/>
    </source>
</evidence>
<dbReference type="PROSITE" id="PS50948">
    <property type="entry name" value="PAN"/>
    <property type="match status" value="1"/>
</dbReference>
<gene>
    <name evidence="19" type="ORF">LWI29_032671</name>
</gene>
<comment type="caution">
    <text evidence="19">The sequence shown here is derived from an EMBL/GenBank/DDBJ whole genome shotgun (WGS) entry which is preliminary data.</text>
</comment>
<evidence type="ECO:0000256" key="8">
    <source>
        <dbReference type="ARBA" id="ARBA00022840"/>
    </source>
</evidence>
<feature type="domain" description="Protein kinase" evidence="16">
    <location>
        <begin position="122"/>
        <end position="422"/>
    </location>
</feature>
<dbReference type="FunFam" id="3.40.50.360:FF:000001">
    <property type="entry name" value="NAD(P)H dehydrogenase (Quinone) FQR1-like"/>
    <property type="match status" value="1"/>
</dbReference>
<dbReference type="Gene3D" id="3.30.200.20">
    <property type="entry name" value="Phosphorylase Kinase, domain 1"/>
    <property type="match status" value="1"/>
</dbReference>
<organism evidence="19 20">
    <name type="scientific">Acer saccharum</name>
    <name type="common">Sugar maple</name>
    <dbReference type="NCBI Taxonomy" id="4024"/>
    <lineage>
        <taxon>Eukaryota</taxon>
        <taxon>Viridiplantae</taxon>
        <taxon>Streptophyta</taxon>
        <taxon>Embryophyta</taxon>
        <taxon>Tracheophyta</taxon>
        <taxon>Spermatophyta</taxon>
        <taxon>Magnoliopsida</taxon>
        <taxon>eudicotyledons</taxon>
        <taxon>Gunneridae</taxon>
        <taxon>Pentapetalae</taxon>
        <taxon>rosids</taxon>
        <taxon>malvids</taxon>
        <taxon>Sapindales</taxon>
        <taxon>Sapindaceae</taxon>
        <taxon>Hippocastanoideae</taxon>
        <taxon>Acereae</taxon>
        <taxon>Acer</taxon>
    </lineage>
</organism>
<dbReference type="InterPro" id="IPR010089">
    <property type="entry name" value="Flavoprotein_WrbA-like"/>
</dbReference>
<sequence length="1125" mass="126410">MNKTGYLRERLIWSQTTQNWNEHSRVPRDNCDNYGRCGAYGNCIATQSPSCQCLEGFKPKSTGYGDWSEGCVRNKALNYSKLDGFIKFSRLKLPDATNSWVNKSMNLEQCRVKCLELFLYGILKLDIRGRGNGCAMWFGDLIDIKQNSNNVQDLFIRMSASELGTKEGPKMKIVVIVTTTAAVAGVLIVGYYIYKSRTNLGEEKILIYEFLSNKSLDNFIFDQTRSKLLDWSKRFHIIWGIARGLLYLHQDSRLRIIHRDLKTSNVLLDHEMNPKISDFGLARIFNGDQNEGNTNRVVGTYGYMAPEYAIDGIFSIKSDVFSFGILLLELSPDDPSPGDFTWGIELKDYPEIIIWKGSKKFYRSGPWNGIGFSGAPELRPNPVFDFKFVVNEQELYYVYTLRDKSALSRIVLNQTLSLRQRFQWNEGAKSWTLFASVPREYCDNYALCGAYGYCMISESPICQCFKGFKPKSPEFMDWSQGCVRNKPLNYSKQDGFIKFNDLKLPDTTDTWVNSSMDLKECREKCLVNYSCMAYTNSNISGMGSGCAMWLGDLIDIKRFASSGQSLFIRMSASEIGAKAEPETKIVVAIVVATIVVVAGLLVVGYYMYKSRTKLIEKTESRREISQRTDDGNEDLELPMFELSTIANATDNFSLHNKLGEGGFGPVYKGTLTDGHEIAVKRLSKISGQGLNEFKNEVILIAKLQHRNLVKLLGCCIQEEEKMLIYEFMPNKSLDFFIFDQKRSKLLDWSKRFNIICGVARGLLYLHQDSRLRIIHRDMKASNVLLDQEMNPKISDFGLARTFGGDQTEGNTNRVVGTYGYMAPEYASDGLFSVKSDVFSFGILLLEIVSGKKNRGFYHPEHDLNLIGQAWKLWKEGNPLELIDSVFGESCNLSEAVRLSFFSIVENQRERENSDLLKTPAKKMATKVYIVYYSMYGHVERLAEEIKKGAASVEGVEATLWQVPETLHEEVLGKMSAPPKSDVPIITANQFAEADGFILGFPTRFGMMAAQFKAFLDSTGGLWRTQQLAGKPAGIFYSTGSQGGGQETTALTAITQLVHHGMIFVPIGYTFGAGMFEMENVKGGSPYGAGTFAGDGSRQPTELELEQAFHQGKYIAGITKKLKGGA</sequence>
<comment type="cofactor">
    <cofactor evidence="1">
        <name>FMN</name>
        <dbReference type="ChEBI" id="CHEBI:58210"/>
    </cofactor>
</comment>
<dbReference type="InterPro" id="IPR029039">
    <property type="entry name" value="Flavoprotein-like_sf"/>
</dbReference>
<keyword evidence="15" id="KW-0812">Transmembrane</keyword>
<dbReference type="InterPro" id="IPR008254">
    <property type="entry name" value="Flavodoxin/NO_synth"/>
</dbReference>
<dbReference type="GO" id="GO:0005886">
    <property type="term" value="C:plasma membrane"/>
    <property type="evidence" value="ECO:0007669"/>
    <property type="project" value="TreeGrafter"/>
</dbReference>
<dbReference type="Proteomes" id="UP001168877">
    <property type="component" value="Unassembled WGS sequence"/>
</dbReference>
<reference evidence="19" key="1">
    <citation type="journal article" date="2022" name="Plant J.">
        <title>Strategies of tolerance reflected in two North American maple genomes.</title>
        <authorList>
            <person name="McEvoy S.L."/>
            <person name="Sezen U.U."/>
            <person name="Trouern-Trend A."/>
            <person name="McMahon S.M."/>
            <person name="Schaberg P.G."/>
            <person name="Yang J."/>
            <person name="Wegrzyn J.L."/>
            <person name="Swenson N.G."/>
        </authorList>
    </citation>
    <scope>NUCLEOTIDE SEQUENCE</scope>
    <source>
        <strain evidence="19">NS2018</strain>
    </source>
</reference>
<keyword evidence="15" id="KW-0472">Membrane</keyword>
<evidence type="ECO:0000256" key="5">
    <source>
        <dbReference type="ARBA" id="ARBA00022729"/>
    </source>
</evidence>
<dbReference type="GO" id="GO:0004674">
    <property type="term" value="F:protein serine/threonine kinase activity"/>
    <property type="evidence" value="ECO:0007669"/>
    <property type="project" value="UniProtKB-KW"/>
</dbReference>
<keyword evidence="20" id="KW-1185">Reference proteome</keyword>
<dbReference type="NCBIfam" id="NF002999">
    <property type="entry name" value="PRK03767.1"/>
    <property type="match status" value="1"/>
</dbReference>
<evidence type="ECO:0000256" key="12">
    <source>
        <dbReference type="ARBA" id="ARBA00047899"/>
    </source>
</evidence>
<accession>A0AA39W4T5</accession>
<dbReference type="Pfam" id="PF00954">
    <property type="entry name" value="S_locus_glycop"/>
    <property type="match status" value="2"/>
</dbReference>
<dbReference type="PANTHER" id="PTHR27002">
    <property type="entry name" value="RECEPTOR-LIKE SERINE/THREONINE-PROTEIN KINASE SD1-8"/>
    <property type="match status" value="1"/>
</dbReference>
<evidence type="ECO:0000256" key="10">
    <source>
        <dbReference type="ARBA" id="ARBA00023180"/>
    </source>
</evidence>
<dbReference type="InterPro" id="IPR008271">
    <property type="entry name" value="Ser/Thr_kinase_AS"/>
</dbReference>
<evidence type="ECO:0000256" key="9">
    <source>
        <dbReference type="ARBA" id="ARBA00023157"/>
    </source>
</evidence>
<dbReference type="GO" id="GO:0048544">
    <property type="term" value="P:recognition of pollen"/>
    <property type="evidence" value="ECO:0007669"/>
    <property type="project" value="InterPro"/>
</dbReference>
<comment type="catalytic activity">
    <reaction evidence="13">
        <text>L-seryl-[protein] + ATP = O-phospho-L-seryl-[protein] + ADP + H(+)</text>
        <dbReference type="Rhea" id="RHEA:17989"/>
        <dbReference type="Rhea" id="RHEA-COMP:9863"/>
        <dbReference type="Rhea" id="RHEA-COMP:11604"/>
        <dbReference type="ChEBI" id="CHEBI:15378"/>
        <dbReference type="ChEBI" id="CHEBI:29999"/>
        <dbReference type="ChEBI" id="CHEBI:30616"/>
        <dbReference type="ChEBI" id="CHEBI:83421"/>
        <dbReference type="ChEBI" id="CHEBI:456216"/>
        <dbReference type="EC" id="2.7.11.1"/>
    </reaction>
</comment>
<evidence type="ECO:0000259" key="17">
    <source>
        <dbReference type="PROSITE" id="PS50902"/>
    </source>
</evidence>
<evidence type="ECO:0000256" key="4">
    <source>
        <dbReference type="ARBA" id="ARBA00022679"/>
    </source>
</evidence>
<dbReference type="GO" id="GO:0010181">
    <property type="term" value="F:FMN binding"/>
    <property type="evidence" value="ECO:0007669"/>
    <property type="project" value="InterPro"/>
</dbReference>
<feature type="transmembrane region" description="Helical" evidence="15">
    <location>
        <begin position="173"/>
        <end position="194"/>
    </location>
</feature>
<dbReference type="Pfam" id="PF03358">
    <property type="entry name" value="FMN_red"/>
    <property type="match status" value="1"/>
</dbReference>
<keyword evidence="15" id="KW-1133">Transmembrane helix</keyword>
<dbReference type="InterPro" id="IPR000858">
    <property type="entry name" value="S_locus_glycoprot_dom"/>
</dbReference>
<keyword evidence="5" id="KW-0732">Signal</keyword>
<keyword evidence="10" id="KW-0325">Glycoprotein</keyword>
<name>A0AA39W4T5_ACESA</name>
<evidence type="ECO:0000313" key="20">
    <source>
        <dbReference type="Proteomes" id="UP001168877"/>
    </source>
</evidence>
<dbReference type="InterPro" id="IPR003609">
    <property type="entry name" value="Pan_app"/>
</dbReference>
<dbReference type="NCBIfam" id="TIGR01755">
    <property type="entry name" value="flav_wrbA"/>
    <property type="match status" value="1"/>
</dbReference>
<dbReference type="PROSITE" id="PS50011">
    <property type="entry name" value="PROTEIN_KINASE_DOM"/>
    <property type="match status" value="2"/>
</dbReference>
<dbReference type="EMBL" id="JAUESC010000003">
    <property type="protein sequence ID" value="KAK0602368.1"/>
    <property type="molecule type" value="Genomic_DNA"/>
</dbReference>
<keyword evidence="4" id="KW-0808">Transferase</keyword>
<dbReference type="InterPro" id="IPR005025">
    <property type="entry name" value="FMN_Rdtase-like_dom"/>
</dbReference>
<dbReference type="InterPro" id="IPR011009">
    <property type="entry name" value="Kinase-like_dom_sf"/>
</dbReference>
<dbReference type="InterPro" id="IPR000719">
    <property type="entry name" value="Prot_kinase_dom"/>
</dbReference>
<dbReference type="SUPFAM" id="SSF56112">
    <property type="entry name" value="Protein kinase-like (PK-like)"/>
    <property type="match status" value="2"/>
</dbReference>
<dbReference type="SMART" id="SM00220">
    <property type="entry name" value="S_TKc"/>
    <property type="match status" value="1"/>
</dbReference>
<evidence type="ECO:0000256" key="2">
    <source>
        <dbReference type="ARBA" id="ARBA00006961"/>
    </source>
</evidence>
<comment type="catalytic activity">
    <reaction evidence="12">
        <text>L-threonyl-[protein] + ATP = O-phospho-L-threonyl-[protein] + ADP + H(+)</text>
        <dbReference type="Rhea" id="RHEA:46608"/>
        <dbReference type="Rhea" id="RHEA-COMP:11060"/>
        <dbReference type="Rhea" id="RHEA-COMP:11605"/>
        <dbReference type="ChEBI" id="CHEBI:15378"/>
        <dbReference type="ChEBI" id="CHEBI:30013"/>
        <dbReference type="ChEBI" id="CHEBI:30616"/>
        <dbReference type="ChEBI" id="CHEBI:61977"/>
        <dbReference type="ChEBI" id="CHEBI:456216"/>
        <dbReference type="EC" id="2.7.11.1"/>
    </reaction>
</comment>
<keyword evidence="3" id="KW-0723">Serine/threonine-protein kinase</keyword>
<dbReference type="PROSITE" id="PS00108">
    <property type="entry name" value="PROTEIN_KINASE_ST"/>
    <property type="match status" value="2"/>
</dbReference>
<comment type="catalytic activity">
    <reaction evidence="11">
        <text>a quinone + NADH + H(+) = a quinol + NAD(+)</text>
        <dbReference type="Rhea" id="RHEA:46160"/>
        <dbReference type="ChEBI" id="CHEBI:15378"/>
        <dbReference type="ChEBI" id="CHEBI:24646"/>
        <dbReference type="ChEBI" id="CHEBI:57540"/>
        <dbReference type="ChEBI" id="CHEBI:57945"/>
        <dbReference type="ChEBI" id="CHEBI:132124"/>
        <dbReference type="EC" id="1.6.5.2"/>
    </reaction>
</comment>
<dbReference type="Pfam" id="PF08276">
    <property type="entry name" value="PAN_2"/>
    <property type="match status" value="2"/>
</dbReference>
<keyword evidence="8" id="KW-0067">ATP-binding</keyword>
<evidence type="ECO:0000256" key="7">
    <source>
        <dbReference type="ARBA" id="ARBA00022777"/>
    </source>
</evidence>
<feature type="domain" description="Apple" evidence="18">
    <location>
        <begin position="482"/>
        <end position="572"/>
    </location>
</feature>
<dbReference type="PANTHER" id="PTHR27002:SF616">
    <property type="entry name" value="RECEPTOR-LIKE SERINE_THREONINE-PROTEIN KINASE"/>
    <property type="match status" value="1"/>
</dbReference>
<comment type="catalytic activity">
    <reaction evidence="14">
        <text>a quinone + NADPH + H(+) = a quinol + NADP(+)</text>
        <dbReference type="Rhea" id="RHEA:46164"/>
        <dbReference type="ChEBI" id="CHEBI:15378"/>
        <dbReference type="ChEBI" id="CHEBI:24646"/>
        <dbReference type="ChEBI" id="CHEBI:57783"/>
        <dbReference type="ChEBI" id="CHEBI:58349"/>
        <dbReference type="ChEBI" id="CHEBI:132124"/>
        <dbReference type="EC" id="1.6.5.2"/>
    </reaction>
</comment>
<evidence type="ECO:0000256" key="15">
    <source>
        <dbReference type="SAM" id="Phobius"/>
    </source>
</evidence>
<evidence type="ECO:0008006" key="21">
    <source>
        <dbReference type="Google" id="ProtNLM"/>
    </source>
</evidence>
<dbReference type="CDD" id="cd01098">
    <property type="entry name" value="PAN_AP_plant"/>
    <property type="match status" value="2"/>
</dbReference>
<feature type="domain" description="Flavodoxin-like" evidence="17">
    <location>
        <begin position="927"/>
        <end position="1114"/>
    </location>
</feature>
<protein>
    <recommendedName>
        <fullName evidence="21">NAD(P)H dehydrogenase (quinone)</fullName>
    </recommendedName>
</protein>
<evidence type="ECO:0000256" key="13">
    <source>
        <dbReference type="ARBA" id="ARBA00048679"/>
    </source>
</evidence>
<dbReference type="Gene3D" id="1.10.510.10">
    <property type="entry name" value="Transferase(Phosphotransferase) domain 1"/>
    <property type="match status" value="2"/>
</dbReference>
<reference evidence="19" key="2">
    <citation type="submission" date="2023-06" db="EMBL/GenBank/DDBJ databases">
        <authorList>
            <person name="Swenson N.G."/>
            <person name="Wegrzyn J.L."/>
            <person name="Mcevoy S.L."/>
        </authorList>
    </citation>
    <scope>NUCLEOTIDE SEQUENCE</scope>
    <source>
        <strain evidence="19">NS2018</strain>
        <tissue evidence="19">Leaf</tissue>
    </source>
</reference>
<dbReference type="AlphaFoldDB" id="A0AA39W4T5"/>
<comment type="similarity">
    <text evidence="2">Belongs to the WrbA family.</text>
</comment>
<evidence type="ECO:0000313" key="19">
    <source>
        <dbReference type="EMBL" id="KAK0602368.1"/>
    </source>
</evidence>
<dbReference type="Gene3D" id="3.40.50.360">
    <property type="match status" value="1"/>
</dbReference>
<evidence type="ECO:0000256" key="3">
    <source>
        <dbReference type="ARBA" id="ARBA00022527"/>
    </source>
</evidence>
<evidence type="ECO:0000256" key="6">
    <source>
        <dbReference type="ARBA" id="ARBA00022741"/>
    </source>
</evidence>
<keyword evidence="9" id="KW-1015">Disulfide bond</keyword>
<evidence type="ECO:0000259" key="16">
    <source>
        <dbReference type="PROSITE" id="PS50011"/>
    </source>
</evidence>
<evidence type="ECO:0000259" key="18">
    <source>
        <dbReference type="PROSITE" id="PS50948"/>
    </source>
</evidence>
<proteinExistence type="inferred from homology"/>
<dbReference type="GO" id="GO:0005524">
    <property type="term" value="F:ATP binding"/>
    <property type="evidence" value="ECO:0007669"/>
    <property type="project" value="UniProtKB-KW"/>
</dbReference>
<feature type="transmembrane region" description="Helical" evidence="15">
    <location>
        <begin position="585"/>
        <end position="608"/>
    </location>
</feature>
<dbReference type="SUPFAM" id="SSF52218">
    <property type="entry name" value="Flavoproteins"/>
    <property type="match status" value="1"/>
</dbReference>
<dbReference type="SMART" id="SM00473">
    <property type="entry name" value="PAN_AP"/>
    <property type="match status" value="2"/>
</dbReference>